<dbReference type="PANTHER" id="PTHR45638:SF11">
    <property type="entry name" value="CYCLIC NUCLEOTIDE-GATED CATION CHANNEL SUBUNIT A"/>
    <property type="match status" value="1"/>
</dbReference>
<dbReference type="SMART" id="SM00100">
    <property type="entry name" value="cNMP"/>
    <property type="match status" value="4"/>
</dbReference>
<sequence length="2390" mass="274999">MTSNISLNKGIPVFRDLEYQSRVQENEMEYPLWWSKKQIVESFQNCPEDTTWNIFICVLVLLSIVFLYSEFIPYYEVIDLSYNVVYAIHVLGIAYNLYVNRENTEITCCVIWALNDFDFKSSIIGTALKNCYIFLVLRVTWTTIWIFFQEEVGDYRDLAWLRAHDQKQMTHEALSDRNVSLFFASLYLVNKIFIPIGATRHPHSDTERVLALFVTISGCLTMIGSAVASLSLAIGIYMRPEEAFRARYRLIMRDMKESNVPRNLSKTVLTFYKMYWHKMRAVSSTQLLPAFPPWLPTIVYTDIYFKATQKSRILCDLSYSFLCEVAKTMQTLHYIPGDVIIKRSSRKSSIIYITYGDVEVLTAEDDSTAVLRLSRGSVLSACAGCVPAGCGKAHVEVRAATFCTAHLLHACDLWRIALKYGKDNGQAAIILASFYEHFEKVKRHYYLKTPEQAMFKSSIREFKRNLMRLQESRDAAGGLLLARTDIMLDIAGCYIMRNRADASLTDESDDICLRAVFPCILQPRSVLLTLWNSFICCVIVAVCFTHPYYIAYKGTVPIQFRFYDYVVTCIYLLDLFVYLSTGEKVEDGMPITLAQTASQQIRSHWFVLDALATMPIFEFIHDGHFAGINKLLRLPKVFRMLKSLEDEWVYYSNFLRFFSYSLLLVMSCYFVAAMQQGFMCFCFGHCSVTNLTHPPFWAHVPPDDASINNTLTFGLYWAISMITVTCHKETGAMSNWNNVLYAMLVLELCIILHIFMDAVYSATIMVATALKEDYDASITDVTNFLIRNDVEPILRQRFVTYLQLGWYTDKGYRMTNKKSSIYFDLPPHVYQDIVNRQRNIPVTAPTSFGPVTTPSTVYRASGYFEIFAVASSVACEGPNLGGAVTGRSYYLSKEDLKTVSSQANMFYTSPNEILLNTGDISNEIYVIKQGICEIIDPDTKEVLSELRPRNNFGVLECILRIPAYYTVRAATHVQMFSISRKYLLKAIEIPQIKDAIDFAKEQPQEYYNLQTRRRPFVSYTPPAPIPNVERFRLPRKHEHDYAFLQPFRKLGFLSVLRYIFPRFTIRPDGEYLMRAEWYRGCCAVLSALVIPGYPYLESYFIYFVFLLLDFSAYFDILQRMLVGYYNEKGILVYHPASTADHYIRGAFLIDLFGCLPLEMLETLLKELYRDRYRVAVSWQYLMLNRLLQLYRLPAAVQGLDRYIRRDIVLVIKATPLFLMLLNVMTCCLVFHSVDIYTWHNQSGLLIEPRKDRGGSWVELFKDNFRFNITDDIWDLHLASFFWVTFEATTTGYNIINPSNFDIMKIMFTGMLVGAMLTTYFCVRIISIRSNVNKPLAAFQQHMKDMAAFMHRENLSPDLQKDVRAYYAYNWDKMGGLDCRTVLKLCDQITLRTDAILDIYGSTFAMCPILGQCDKSLLRIIGRAVHSVHFLKHTVIVERDDVIKDICFVDSGSVELIGGEQDAPSSVLLTKGSMFGDLDGELSIRSTVSLVTLSKVHLLQINANTFYNIVSDFPDVVQLMKSYRQHNEKYIKGNMDKESVKITKDGAKDKRLSFSILHQRIGKGFLKYIRVRNVYIQSYLIMVSLLSVVGDTYNAGFQDNSMLLIFVLYALDMAFCLKFLILYIMPFITKDDDLVDSVFRPKVHRYSKLETKFDVASCLPTELLCFLSPENRGLLFSFLRLNRIFRVVTLYKGIYRHHERLGVNMTLMTVYTVSVWFSLFVHITSCCWYFIGFLEDRTKPKSSWIYKNDGSTWCGNHYLCSMYFVLMTFAQNGVGDILPKNRSEVVFVIILQIVSAMVFLIYVGEFSNIFQHQSFRSFEFFCKYLELQEYLKNNRVSKNLVKLVNKYCLHVWRESRGVQVPHFLRTAPQCLRLRLMSAAFIDHLTNSAVFRNCEPAFLRQLVGCLQLYTYNEGMFVVRQHEITDSMYFIHTGRVSESSEEGSTTKVYYHGNCFGVMQGLTHDLQYSHSYLTITKCQILTLNLNNWEGLVKHFPESNDSIFSPSSFVDGPPGKKDKKLSKEKSDRKVHIVNTNDQPPSDNTATSTEPMNKFTEPGPSIASQGVSPARVPQTDEKYIESTPTYSKKSENKTDTDITKTEQDVRSLKVSSQIQMRSASEERRVSPLMQDELKEITIGRNVRPTESVTTLQSKASDVFDVGGEFSSESIQDVDSLLHVEDQRITADLIAKFKKSSKPSISEVTKSDEIAMSTESGLIISKLDMKNVDDYILERQEEEGEPLQASQQEDISPIAQHDKLQSFMTSQQGTSAETQSTSRANRHLFHVHYKDDDDDEEKDNKTDEKHSKQDALGEASRKDLLKGIKIKEELDTQDDDAESENIINTIKTEQNIEGEENKEMAYREEKEKEEEEEKEEKERMEGQEEKKKRKNSIDSID</sequence>
<dbReference type="CDD" id="cd00038">
    <property type="entry name" value="CAP_ED"/>
    <property type="match status" value="3"/>
</dbReference>
<feature type="region of interest" description="Disordered" evidence="2">
    <location>
        <begin position="1998"/>
        <end position="2098"/>
    </location>
</feature>
<feature type="domain" description="Cyclic nucleotide-binding" evidence="4">
    <location>
        <begin position="313"/>
        <end position="383"/>
    </location>
</feature>
<feature type="transmembrane region" description="Helical" evidence="3">
    <location>
        <begin position="1207"/>
        <end position="1231"/>
    </location>
</feature>
<feature type="transmembrane region" description="Helical" evidence="3">
    <location>
        <begin position="179"/>
        <end position="198"/>
    </location>
</feature>
<evidence type="ECO:0000313" key="6">
    <source>
        <dbReference type="Proteomes" id="UP000053240"/>
    </source>
</evidence>
<keyword evidence="3" id="KW-1133">Transmembrane helix</keyword>
<feature type="compositionally biased region" description="Basic and acidic residues" evidence="2">
    <location>
        <begin position="2369"/>
        <end position="2379"/>
    </location>
</feature>
<accession>A0A194R6W5</accession>
<feature type="region of interest" description="Disordered" evidence="2">
    <location>
        <begin position="2281"/>
        <end position="2390"/>
    </location>
</feature>
<dbReference type="Gene3D" id="1.10.287.70">
    <property type="match status" value="3"/>
</dbReference>
<name>A0A194R6W5_PAPMA</name>
<feature type="transmembrane region" description="Helical" evidence="3">
    <location>
        <begin position="210"/>
        <end position="238"/>
    </location>
</feature>
<dbReference type="GO" id="GO:0005221">
    <property type="term" value="F:intracellularly cyclic nucleotide-activated monoatomic cation channel activity"/>
    <property type="evidence" value="ECO:0007669"/>
    <property type="project" value="InterPro"/>
</dbReference>
<feature type="transmembrane region" description="Helical" evidence="3">
    <location>
        <begin position="1305"/>
        <end position="1325"/>
    </location>
</feature>
<feature type="transmembrane region" description="Helical" evidence="3">
    <location>
        <begin position="1755"/>
        <end position="1777"/>
    </location>
</feature>
<keyword evidence="1" id="KW-0406">Ion transport</keyword>
<dbReference type="EMBL" id="KQ460644">
    <property type="protein sequence ID" value="KPJ13264.1"/>
    <property type="molecule type" value="Genomic_DNA"/>
</dbReference>
<feature type="domain" description="Cyclic nucleotide-binding" evidence="4">
    <location>
        <begin position="907"/>
        <end position="987"/>
    </location>
</feature>
<gene>
    <name evidence="5" type="ORF">RR48_06762</name>
</gene>
<proteinExistence type="predicted"/>
<feature type="compositionally biased region" description="Basic and acidic residues" evidence="2">
    <location>
        <begin position="2082"/>
        <end position="2098"/>
    </location>
</feature>
<dbReference type="Gene3D" id="2.60.120.10">
    <property type="entry name" value="Jelly Rolls"/>
    <property type="match status" value="4"/>
</dbReference>
<feature type="transmembrane region" description="Helical" evidence="3">
    <location>
        <begin position="562"/>
        <end position="580"/>
    </location>
</feature>
<dbReference type="SUPFAM" id="SSF81324">
    <property type="entry name" value="Voltage-gated potassium channels"/>
    <property type="match status" value="3"/>
</dbReference>
<organism evidence="5 6">
    <name type="scientific">Papilio machaon</name>
    <name type="common">Old World swallowtail butterfly</name>
    <dbReference type="NCBI Taxonomy" id="76193"/>
    <lineage>
        <taxon>Eukaryota</taxon>
        <taxon>Metazoa</taxon>
        <taxon>Ecdysozoa</taxon>
        <taxon>Arthropoda</taxon>
        <taxon>Hexapoda</taxon>
        <taxon>Insecta</taxon>
        <taxon>Pterygota</taxon>
        <taxon>Neoptera</taxon>
        <taxon>Endopterygota</taxon>
        <taxon>Lepidoptera</taxon>
        <taxon>Glossata</taxon>
        <taxon>Ditrysia</taxon>
        <taxon>Papilionoidea</taxon>
        <taxon>Papilionidae</taxon>
        <taxon>Papilioninae</taxon>
        <taxon>Papilio</taxon>
    </lineage>
</organism>
<dbReference type="GO" id="GO:0044877">
    <property type="term" value="F:protein-containing complex binding"/>
    <property type="evidence" value="ECO:0007669"/>
    <property type="project" value="TreeGrafter"/>
</dbReference>
<keyword evidence="5" id="KW-0675">Receptor</keyword>
<keyword evidence="1" id="KW-0407">Ion channel</keyword>
<dbReference type="STRING" id="76193.A0A194R6W5"/>
<dbReference type="InterPro" id="IPR000595">
    <property type="entry name" value="cNMP-bd_dom"/>
</dbReference>
<dbReference type="Gene3D" id="1.10.287.630">
    <property type="entry name" value="Helix hairpin bin"/>
    <property type="match status" value="2"/>
</dbReference>
<dbReference type="SUPFAM" id="SSF51206">
    <property type="entry name" value="cAMP-binding domain-like"/>
    <property type="match status" value="4"/>
</dbReference>
<feature type="transmembrane region" description="Helical" evidence="3">
    <location>
        <begin position="738"/>
        <end position="756"/>
    </location>
</feature>
<protein>
    <submittedName>
        <fullName evidence="5">Cyclic nucleotide-gated channel rod photoreceptor subunit alpha</fullName>
    </submittedName>
</protein>
<evidence type="ECO:0000256" key="1">
    <source>
        <dbReference type="ARBA" id="ARBA00023286"/>
    </source>
</evidence>
<feature type="transmembrane region" description="Helical" evidence="3">
    <location>
        <begin position="1601"/>
        <end position="1623"/>
    </location>
</feature>
<feature type="transmembrane region" description="Helical" evidence="3">
    <location>
        <begin position="1572"/>
        <end position="1589"/>
    </location>
</feature>
<feature type="compositionally biased region" description="Polar residues" evidence="2">
    <location>
        <begin position="2028"/>
        <end position="2045"/>
    </location>
</feature>
<feature type="transmembrane region" description="Helical" evidence="3">
    <location>
        <begin position="1709"/>
        <end position="1730"/>
    </location>
</feature>
<dbReference type="Pfam" id="PF07885">
    <property type="entry name" value="Ion_trans_2"/>
    <property type="match status" value="1"/>
</dbReference>
<dbReference type="PANTHER" id="PTHR45638">
    <property type="entry name" value="CYCLIC NUCLEOTIDE-GATED CATION CHANNEL SUBUNIT A"/>
    <property type="match status" value="1"/>
</dbReference>
<keyword evidence="1" id="KW-1071">Ligand-gated ion channel</keyword>
<evidence type="ECO:0000313" key="5">
    <source>
        <dbReference type="EMBL" id="KPJ13264.1"/>
    </source>
</evidence>
<keyword evidence="3" id="KW-0472">Membrane</keyword>
<feature type="transmembrane region" description="Helical" evidence="3">
    <location>
        <begin position="51"/>
        <end position="68"/>
    </location>
</feature>
<feature type="compositionally biased region" description="Polar residues" evidence="2">
    <location>
        <begin position="2334"/>
        <end position="2344"/>
    </location>
</feature>
<feature type="transmembrane region" description="Helical" evidence="3">
    <location>
        <begin position="1099"/>
        <end position="1117"/>
    </location>
</feature>
<feature type="compositionally biased region" description="Basic and acidic residues" evidence="2">
    <location>
        <begin position="2291"/>
        <end position="2323"/>
    </location>
</feature>
<evidence type="ECO:0000259" key="4">
    <source>
        <dbReference type="PROSITE" id="PS50042"/>
    </source>
</evidence>
<dbReference type="InterPro" id="IPR018490">
    <property type="entry name" value="cNMP-bd_dom_sf"/>
</dbReference>
<dbReference type="PROSITE" id="PS50042">
    <property type="entry name" value="CNMP_BINDING_3"/>
    <property type="match status" value="4"/>
</dbReference>
<feature type="compositionally biased region" description="Basic and acidic residues" evidence="2">
    <location>
        <begin position="2016"/>
        <end position="2025"/>
    </location>
</feature>
<dbReference type="Proteomes" id="UP000053240">
    <property type="component" value="Unassembled WGS sequence"/>
</dbReference>
<feature type="transmembrane region" description="Helical" evidence="3">
    <location>
        <begin position="530"/>
        <end position="550"/>
    </location>
</feature>
<feature type="region of interest" description="Disordered" evidence="2">
    <location>
        <begin position="2256"/>
        <end position="2275"/>
    </location>
</feature>
<reference evidence="5 6" key="1">
    <citation type="journal article" date="2015" name="Nat. Commun.">
        <title>Outbred genome sequencing and CRISPR/Cas9 gene editing in butterflies.</title>
        <authorList>
            <person name="Li X."/>
            <person name="Fan D."/>
            <person name="Zhang W."/>
            <person name="Liu G."/>
            <person name="Zhang L."/>
            <person name="Zhao L."/>
            <person name="Fang X."/>
            <person name="Chen L."/>
            <person name="Dong Y."/>
            <person name="Chen Y."/>
            <person name="Ding Y."/>
            <person name="Zhao R."/>
            <person name="Feng M."/>
            <person name="Zhu Y."/>
            <person name="Feng Y."/>
            <person name="Jiang X."/>
            <person name="Zhu D."/>
            <person name="Xiang H."/>
            <person name="Feng X."/>
            <person name="Li S."/>
            <person name="Wang J."/>
            <person name="Zhang G."/>
            <person name="Kronforst M.R."/>
            <person name="Wang W."/>
        </authorList>
    </citation>
    <scope>NUCLEOTIDE SEQUENCE [LARGE SCALE GENOMIC DNA]</scope>
    <source>
        <strain evidence="5">Ya'a_city_454_Pm</strain>
        <tissue evidence="5">Whole body</tissue>
    </source>
</reference>
<dbReference type="InParanoid" id="A0A194R6W5"/>
<feature type="compositionally biased region" description="Basic and acidic residues" evidence="2">
    <location>
        <begin position="2348"/>
        <end position="2359"/>
    </location>
</feature>
<feature type="transmembrane region" description="Helical" evidence="3">
    <location>
        <begin position="648"/>
        <end position="672"/>
    </location>
</feature>
<keyword evidence="6" id="KW-1185">Reference proteome</keyword>
<keyword evidence="1" id="KW-0813">Transport</keyword>
<evidence type="ECO:0000256" key="2">
    <source>
        <dbReference type="SAM" id="MobiDB-lite"/>
    </source>
</evidence>
<feature type="transmembrane region" description="Helical" evidence="3">
    <location>
        <begin position="1784"/>
        <end position="1803"/>
    </location>
</feature>
<feature type="transmembrane region" description="Helical" evidence="3">
    <location>
        <begin position="80"/>
        <end position="98"/>
    </location>
</feature>
<dbReference type="InterPro" id="IPR014710">
    <property type="entry name" value="RmlC-like_jellyroll"/>
</dbReference>
<feature type="compositionally biased region" description="Polar residues" evidence="2">
    <location>
        <begin position="2256"/>
        <end position="2272"/>
    </location>
</feature>
<evidence type="ECO:0000256" key="3">
    <source>
        <dbReference type="SAM" id="Phobius"/>
    </source>
</evidence>
<dbReference type="InterPro" id="IPR050866">
    <property type="entry name" value="CNG_cation_channel"/>
</dbReference>
<feature type="domain" description="Cyclic nucleotide-binding" evidence="4">
    <location>
        <begin position="1888"/>
        <end position="1988"/>
    </location>
</feature>
<dbReference type="InterPro" id="IPR013099">
    <property type="entry name" value="K_chnl_dom"/>
</dbReference>
<dbReference type="Pfam" id="PF00027">
    <property type="entry name" value="cNMP_binding"/>
    <property type="match status" value="3"/>
</dbReference>
<feature type="domain" description="Cyclic nucleotide-binding" evidence="4">
    <location>
        <begin position="1408"/>
        <end position="1509"/>
    </location>
</feature>
<keyword evidence="3" id="KW-0812">Transmembrane</keyword>